<dbReference type="Proteomes" id="UP000295252">
    <property type="component" value="Chromosome II"/>
</dbReference>
<protein>
    <submittedName>
        <fullName evidence="2">Uncharacterized protein</fullName>
    </submittedName>
</protein>
<gene>
    <name evidence="2" type="ORF">GSCOC_T00024626001</name>
</gene>
<feature type="region of interest" description="Disordered" evidence="1">
    <location>
        <begin position="1"/>
        <end position="21"/>
    </location>
</feature>
<keyword evidence="3" id="KW-1185">Reference proteome</keyword>
<dbReference type="InParanoid" id="A0A068UIC3"/>
<dbReference type="EMBL" id="HG739110">
    <property type="protein sequence ID" value="CDP07383.1"/>
    <property type="molecule type" value="Genomic_DNA"/>
</dbReference>
<accession>A0A068UIC3</accession>
<reference evidence="3" key="1">
    <citation type="journal article" date="2014" name="Science">
        <title>The coffee genome provides insight into the convergent evolution of caffeine biosynthesis.</title>
        <authorList>
            <person name="Denoeud F."/>
            <person name="Carretero-Paulet L."/>
            <person name="Dereeper A."/>
            <person name="Droc G."/>
            <person name="Guyot R."/>
            <person name="Pietrella M."/>
            <person name="Zheng C."/>
            <person name="Alberti A."/>
            <person name="Anthony F."/>
            <person name="Aprea G."/>
            <person name="Aury J.M."/>
            <person name="Bento P."/>
            <person name="Bernard M."/>
            <person name="Bocs S."/>
            <person name="Campa C."/>
            <person name="Cenci A."/>
            <person name="Combes M.C."/>
            <person name="Crouzillat D."/>
            <person name="Da Silva C."/>
            <person name="Daddiego L."/>
            <person name="De Bellis F."/>
            <person name="Dussert S."/>
            <person name="Garsmeur O."/>
            <person name="Gayraud T."/>
            <person name="Guignon V."/>
            <person name="Jahn K."/>
            <person name="Jamilloux V."/>
            <person name="Joet T."/>
            <person name="Labadie K."/>
            <person name="Lan T."/>
            <person name="Leclercq J."/>
            <person name="Lepelley M."/>
            <person name="Leroy T."/>
            <person name="Li L.T."/>
            <person name="Librado P."/>
            <person name="Lopez L."/>
            <person name="Munoz A."/>
            <person name="Noel B."/>
            <person name="Pallavicini A."/>
            <person name="Perrotta G."/>
            <person name="Poncet V."/>
            <person name="Pot D."/>
            <person name="Priyono X."/>
            <person name="Rigoreau M."/>
            <person name="Rouard M."/>
            <person name="Rozas J."/>
            <person name="Tranchant-Dubreuil C."/>
            <person name="VanBuren R."/>
            <person name="Zhang Q."/>
            <person name="Andrade A.C."/>
            <person name="Argout X."/>
            <person name="Bertrand B."/>
            <person name="de Kochko A."/>
            <person name="Graziosi G."/>
            <person name="Henry R.J."/>
            <person name="Jayarama X."/>
            <person name="Ming R."/>
            <person name="Nagai C."/>
            <person name="Rounsley S."/>
            <person name="Sankoff D."/>
            <person name="Giuliano G."/>
            <person name="Albert V.A."/>
            <person name="Wincker P."/>
            <person name="Lashermes P."/>
        </authorList>
    </citation>
    <scope>NUCLEOTIDE SEQUENCE [LARGE SCALE GENOMIC DNA]</scope>
    <source>
        <strain evidence="3">cv. DH200-94</strain>
    </source>
</reference>
<proteinExistence type="predicted"/>
<evidence type="ECO:0000313" key="2">
    <source>
        <dbReference type="EMBL" id="CDP07383.1"/>
    </source>
</evidence>
<organism evidence="2 3">
    <name type="scientific">Coffea canephora</name>
    <name type="common">Robusta coffee</name>
    <dbReference type="NCBI Taxonomy" id="49390"/>
    <lineage>
        <taxon>Eukaryota</taxon>
        <taxon>Viridiplantae</taxon>
        <taxon>Streptophyta</taxon>
        <taxon>Embryophyta</taxon>
        <taxon>Tracheophyta</taxon>
        <taxon>Spermatophyta</taxon>
        <taxon>Magnoliopsida</taxon>
        <taxon>eudicotyledons</taxon>
        <taxon>Gunneridae</taxon>
        <taxon>Pentapetalae</taxon>
        <taxon>asterids</taxon>
        <taxon>lamiids</taxon>
        <taxon>Gentianales</taxon>
        <taxon>Rubiaceae</taxon>
        <taxon>Ixoroideae</taxon>
        <taxon>Gardenieae complex</taxon>
        <taxon>Bertiereae - Coffeeae clade</taxon>
        <taxon>Coffeeae</taxon>
        <taxon>Coffea</taxon>
    </lineage>
</organism>
<name>A0A068UIC3_COFCA</name>
<dbReference type="AlphaFoldDB" id="A0A068UIC3"/>
<sequence length="127" mass="14592">MDHRLQPVLLRKPEPDLRRRGLDGHAVPADATPAHFVPIMPPTASTVAAIVPCQRIRGLTGHVPRQTGNQEYAHHRRGCKQHKSSTEALPTCQSISLQRRYRHQIQSRQVPHHRIRNRHLFLDPFSF</sequence>
<evidence type="ECO:0000256" key="1">
    <source>
        <dbReference type="SAM" id="MobiDB-lite"/>
    </source>
</evidence>
<dbReference type="Gramene" id="CDP07383">
    <property type="protein sequence ID" value="CDP07383"/>
    <property type="gene ID" value="GSCOC_T00024626001"/>
</dbReference>
<evidence type="ECO:0000313" key="3">
    <source>
        <dbReference type="Proteomes" id="UP000295252"/>
    </source>
</evidence>